<dbReference type="SUPFAM" id="SSF48065">
    <property type="entry name" value="DBL homology domain (DH-domain)"/>
    <property type="match status" value="1"/>
</dbReference>
<evidence type="ECO:0000313" key="3">
    <source>
        <dbReference type="EMBL" id="JAS46170.1"/>
    </source>
</evidence>
<gene>
    <name evidence="3" type="ORF">g.21978</name>
</gene>
<name>A0A1B6F7L4_9HEMI</name>
<feature type="region of interest" description="Disordered" evidence="1">
    <location>
        <begin position="520"/>
        <end position="543"/>
    </location>
</feature>
<evidence type="ECO:0000256" key="1">
    <source>
        <dbReference type="SAM" id="MobiDB-lite"/>
    </source>
</evidence>
<dbReference type="InterPro" id="IPR047271">
    <property type="entry name" value="Ephexin-like"/>
</dbReference>
<protein>
    <recommendedName>
        <fullName evidence="2">DH domain-containing protein</fullName>
    </recommendedName>
</protein>
<reference evidence="3" key="1">
    <citation type="submission" date="2015-11" db="EMBL/GenBank/DDBJ databases">
        <title>De novo transcriptome assembly of four potential Pierce s Disease insect vectors from Arizona vineyards.</title>
        <authorList>
            <person name="Tassone E.E."/>
        </authorList>
    </citation>
    <scope>NUCLEOTIDE SEQUENCE</scope>
</reference>
<feature type="compositionally biased region" description="Low complexity" evidence="1">
    <location>
        <begin position="190"/>
        <end position="204"/>
    </location>
</feature>
<feature type="region of interest" description="Disordered" evidence="1">
    <location>
        <begin position="93"/>
        <end position="165"/>
    </location>
</feature>
<dbReference type="PANTHER" id="PTHR12845">
    <property type="entry name" value="GUANINE NUCLEOTIDE EXCHANGE FACTOR"/>
    <property type="match status" value="1"/>
</dbReference>
<dbReference type="EMBL" id="GECZ01023599">
    <property type="protein sequence ID" value="JAS46170.1"/>
    <property type="molecule type" value="Transcribed_RNA"/>
</dbReference>
<dbReference type="PANTHER" id="PTHR12845:SF5">
    <property type="entry name" value="EPHEXIN, ISOFORM D"/>
    <property type="match status" value="1"/>
</dbReference>
<dbReference type="InterPro" id="IPR000219">
    <property type="entry name" value="DH_dom"/>
</dbReference>
<evidence type="ECO:0000259" key="2">
    <source>
        <dbReference type="PROSITE" id="PS50010"/>
    </source>
</evidence>
<accession>A0A1B6F7L4</accession>
<sequence length="561" mass="63175">MSSVVSARCHIECALLPIQRLSQLRTVLERIRRILPADDGNQRLLQCQQLFVTISGIIELCYKVLTSLHGSSYLADIDNMLDFSNKLSTLRLRRHRSSAGQQREEVERDVSSRPRLPLPDEAGQDTPAEAQETCHETLAPGQTGNLYSPTPTLKPKTNGAVMPQEDANGSFNLIDLRSMENLLIETKVDSGSSSESGPSSSSGLGSPGGDYELIELKELTAKRWSGDGQLLQKSFEQQPLYQAYNETGKTLTDVDSPVQSKSIFYAYLDITDNVYEDVNDSVPTSPLQPLRTLWCETDEVVSSGILDKLTPSQIALQESKFEILTSEVSYLKSLNILITLFVESAELKEVIDCEDRRNLFSNILEVRKASEIFLFDLAGQWEEDFMLPDVCSVIKKHTQATFRVYIEYCSNQLRFHRTLQRLMLDSERFMPVLTMLEGLTACQGYSLQSFLMLPVQRVTRLPLLIQAIQRRVPVNTAEFATCRSALTQVNQLVHECNEGVRNNEQAEHLQALSQILQNDTKEREENKINSKTPNKSKKIKKRHSSLPWKIFSSTSVTSGDD</sequence>
<dbReference type="GO" id="GO:0005085">
    <property type="term" value="F:guanyl-nucleotide exchange factor activity"/>
    <property type="evidence" value="ECO:0007669"/>
    <property type="project" value="InterPro"/>
</dbReference>
<dbReference type="Pfam" id="PF00621">
    <property type="entry name" value="RhoGEF"/>
    <property type="match status" value="1"/>
</dbReference>
<dbReference type="SMART" id="SM00325">
    <property type="entry name" value="RhoGEF"/>
    <property type="match status" value="1"/>
</dbReference>
<feature type="region of interest" description="Disordered" evidence="1">
    <location>
        <begin position="187"/>
        <end position="209"/>
    </location>
</feature>
<feature type="domain" description="DH" evidence="2">
    <location>
        <begin position="315"/>
        <end position="499"/>
    </location>
</feature>
<proteinExistence type="predicted"/>
<feature type="compositionally biased region" description="Polar residues" evidence="1">
    <location>
        <begin position="140"/>
        <end position="151"/>
    </location>
</feature>
<dbReference type="CDD" id="cd00160">
    <property type="entry name" value="RhoGEF"/>
    <property type="match status" value="1"/>
</dbReference>
<organism evidence="3">
    <name type="scientific">Cuerna arida</name>
    <dbReference type="NCBI Taxonomy" id="1464854"/>
    <lineage>
        <taxon>Eukaryota</taxon>
        <taxon>Metazoa</taxon>
        <taxon>Ecdysozoa</taxon>
        <taxon>Arthropoda</taxon>
        <taxon>Hexapoda</taxon>
        <taxon>Insecta</taxon>
        <taxon>Pterygota</taxon>
        <taxon>Neoptera</taxon>
        <taxon>Paraneoptera</taxon>
        <taxon>Hemiptera</taxon>
        <taxon>Auchenorrhyncha</taxon>
        <taxon>Membracoidea</taxon>
        <taxon>Cicadellidae</taxon>
        <taxon>Cicadellinae</taxon>
        <taxon>Proconiini</taxon>
        <taxon>Cuerna</taxon>
    </lineage>
</organism>
<dbReference type="PROSITE" id="PS50010">
    <property type="entry name" value="DH_2"/>
    <property type="match status" value="1"/>
</dbReference>
<dbReference type="AlphaFoldDB" id="A0A1B6F7L4"/>
<feature type="compositionally biased region" description="Basic residues" evidence="1">
    <location>
        <begin position="534"/>
        <end position="543"/>
    </location>
</feature>
<feature type="compositionally biased region" description="Basic and acidic residues" evidence="1">
    <location>
        <begin position="102"/>
        <end position="112"/>
    </location>
</feature>
<dbReference type="Gene3D" id="1.20.900.10">
    <property type="entry name" value="Dbl homology (DH) domain"/>
    <property type="match status" value="1"/>
</dbReference>
<dbReference type="InterPro" id="IPR035899">
    <property type="entry name" value="DBL_dom_sf"/>
</dbReference>